<dbReference type="InterPro" id="IPR019533">
    <property type="entry name" value="Peptidase_S26"/>
</dbReference>
<dbReference type="PROSITE" id="PS00761">
    <property type="entry name" value="SPASE_I_3"/>
    <property type="match status" value="1"/>
</dbReference>
<evidence type="ECO:0000256" key="2">
    <source>
        <dbReference type="ARBA" id="ARBA00004648"/>
    </source>
</evidence>
<evidence type="ECO:0000313" key="18">
    <source>
        <dbReference type="WBParaSite" id="BXY_0466300.1"/>
    </source>
</evidence>
<dbReference type="PRINTS" id="PR00728">
    <property type="entry name" value="SIGNALPTASE"/>
</dbReference>
<dbReference type="InterPro" id="IPR019758">
    <property type="entry name" value="Pept_S26A_signal_pept_1_CS"/>
</dbReference>
<dbReference type="GO" id="GO:0004252">
    <property type="term" value="F:serine-type endopeptidase activity"/>
    <property type="evidence" value="ECO:0007669"/>
    <property type="project" value="InterPro"/>
</dbReference>
<protein>
    <recommendedName>
        <fullName evidence="5 13">Signal peptidase complex catalytic subunit SEC11</fullName>
        <ecNumber evidence="4 13">3.4.21.89</ecNumber>
    </recommendedName>
</protein>
<dbReference type="EMBL" id="CAJFCV020000001">
    <property type="protein sequence ID" value="CAG9086596.1"/>
    <property type="molecule type" value="Genomic_DNA"/>
</dbReference>
<dbReference type="Proteomes" id="UP000095284">
    <property type="component" value="Unplaced"/>
</dbReference>
<dbReference type="InterPro" id="IPR036286">
    <property type="entry name" value="LexA/Signal_pep-like_sf"/>
</dbReference>
<evidence type="ECO:0000256" key="5">
    <source>
        <dbReference type="ARBA" id="ARBA00019685"/>
    </source>
</evidence>
<dbReference type="EC" id="3.4.21.89" evidence="4 13"/>
<dbReference type="AlphaFoldDB" id="A0A1I7RVA2"/>
<organism evidence="16 18">
    <name type="scientific">Bursaphelenchus xylophilus</name>
    <name type="common">Pinewood nematode worm</name>
    <name type="synonym">Aphelenchoides xylophilus</name>
    <dbReference type="NCBI Taxonomy" id="6326"/>
    <lineage>
        <taxon>Eukaryota</taxon>
        <taxon>Metazoa</taxon>
        <taxon>Ecdysozoa</taxon>
        <taxon>Nematoda</taxon>
        <taxon>Chromadorea</taxon>
        <taxon>Rhabditida</taxon>
        <taxon>Tylenchina</taxon>
        <taxon>Tylenchomorpha</taxon>
        <taxon>Aphelenchoidea</taxon>
        <taxon>Aphelenchoididae</taxon>
        <taxon>Bursaphelenchus</taxon>
    </lineage>
</organism>
<evidence type="ECO:0000256" key="6">
    <source>
        <dbReference type="ARBA" id="ARBA00022670"/>
    </source>
</evidence>
<dbReference type="Proteomes" id="UP000659654">
    <property type="component" value="Unassembled WGS sequence"/>
</dbReference>
<keyword evidence="9 13" id="KW-0256">Endoplasmic reticulum</keyword>
<dbReference type="PANTHER" id="PTHR10806:SF6">
    <property type="entry name" value="SIGNAL PEPTIDASE COMPLEX CATALYTIC SUBUNIT SEC11"/>
    <property type="match status" value="1"/>
</dbReference>
<evidence type="ECO:0000313" key="15">
    <source>
        <dbReference type="EMBL" id="CAD5210547.1"/>
    </source>
</evidence>
<keyword evidence="7 13" id="KW-0812">Transmembrane</keyword>
<evidence type="ECO:0000256" key="4">
    <source>
        <dbReference type="ARBA" id="ARBA00013208"/>
    </source>
</evidence>
<gene>
    <name evidence="15" type="ORF">BXYJ_LOCUS1983</name>
</gene>
<evidence type="ECO:0000256" key="8">
    <source>
        <dbReference type="ARBA" id="ARBA00022801"/>
    </source>
</evidence>
<dbReference type="GO" id="GO:0009003">
    <property type="term" value="F:signal peptidase activity"/>
    <property type="evidence" value="ECO:0007669"/>
    <property type="project" value="UniProtKB-EC"/>
</dbReference>
<feature type="domain" description="Peptidase S24/S26A/S26B/S26C" evidence="14">
    <location>
        <begin position="44"/>
        <end position="111"/>
    </location>
</feature>
<keyword evidence="8 13" id="KW-0378">Hydrolase</keyword>
<accession>A0A1I7RVA2</accession>
<dbReference type="eggNOG" id="KOG3342">
    <property type="taxonomic scope" value="Eukaryota"/>
</dbReference>
<comment type="subcellular location">
    <subcellularLocation>
        <location evidence="2">Endoplasmic reticulum membrane</location>
        <topology evidence="2">Single-pass type II membrane protein</topology>
    </subcellularLocation>
</comment>
<dbReference type="GO" id="GO:0006465">
    <property type="term" value="P:signal peptide processing"/>
    <property type="evidence" value="ECO:0007669"/>
    <property type="project" value="UniProtKB-UniRule"/>
</dbReference>
<dbReference type="Proteomes" id="UP000582659">
    <property type="component" value="Unassembled WGS sequence"/>
</dbReference>
<evidence type="ECO:0000256" key="3">
    <source>
        <dbReference type="ARBA" id="ARBA00011035"/>
    </source>
</evidence>
<evidence type="ECO:0000256" key="11">
    <source>
        <dbReference type="ARBA" id="ARBA00023136"/>
    </source>
</evidence>
<dbReference type="WBParaSite" id="BXY_0466300.1">
    <property type="protein sequence ID" value="BXY_0466300.1"/>
    <property type="gene ID" value="BXY_0466300"/>
</dbReference>
<evidence type="ECO:0000256" key="7">
    <source>
        <dbReference type="ARBA" id="ARBA00022692"/>
    </source>
</evidence>
<dbReference type="PANTHER" id="PTHR10806">
    <property type="entry name" value="SIGNAL PEPTIDASE COMPLEX CATALYTIC SUBUNIT SEC11"/>
    <property type="match status" value="1"/>
</dbReference>
<keyword evidence="13" id="KW-0735">Signal-anchor</keyword>
<dbReference type="CDD" id="cd06530">
    <property type="entry name" value="S26_SPase_I"/>
    <property type="match status" value="1"/>
</dbReference>
<feature type="transmembrane region" description="Helical" evidence="13">
    <location>
        <begin position="164"/>
        <end position="181"/>
    </location>
</feature>
<dbReference type="GO" id="GO:0005787">
    <property type="term" value="C:signal peptidase complex"/>
    <property type="evidence" value="ECO:0007669"/>
    <property type="project" value="TreeGrafter"/>
</dbReference>
<dbReference type="NCBIfam" id="TIGR02228">
    <property type="entry name" value="sigpep_I_arch"/>
    <property type="match status" value="1"/>
</dbReference>
<dbReference type="Pfam" id="PF00717">
    <property type="entry name" value="Peptidase_S24"/>
    <property type="match status" value="1"/>
</dbReference>
<evidence type="ECO:0000256" key="10">
    <source>
        <dbReference type="ARBA" id="ARBA00022989"/>
    </source>
</evidence>
<dbReference type="InterPro" id="IPR015927">
    <property type="entry name" value="Peptidase_S24_S26A/B/C"/>
</dbReference>
<sequence length="184" mass="20793">MSLKDVLNWPMFAELRLMGVRQLIYQVLNFAMIISTALMIWKGLMVFTGSESPVVVVLSGSMEPSFYRGDLLVLGDNREVPIEAGEIVVFRIRGRDIPVVHRVIRAFVKNANESFFLTKGDNNRVDDRGLYAEGQYYVTRGEILGRAKGMVPYIGMVTILLNDYPQLKFVVIGVLALLVLIHRE</sequence>
<comment type="catalytic activity">
    <reaction evidence="1 13">
        <text>Cleavage of hydrophobic, N-terminal signal or leader sequences from secreted and periplasmic proteins.</text>
        <dbReference type="EC" id="3.4.21.89"/>
    </reaction>
</comment>
<dbReference type="SMR" id="A0A1I7RVA2"/>
<comment type="subunit">
    <text evidence="13">Component of the signal peptidase complex.</text>
</comment>
<evidence type="ECO:0000256" key="9">
    <source>
        <dbReference type="ARBA" id="ARBA00022824"/>
    </source>
</evidence>
<dbReference type="EMBL" id="CAJFDI010000001">
    <property type="protein sequence ID" value="CAD5210547.1"/>
    <property type="molecule type" value="Genomic_DNA"/>
</dbReference>
<evidence type="ECO:0000256" key="12">
    <source>
        <dbReference type="ARBA" id="ARBA00045533"/>
    </source>
</evidence>
<evidence type="ECO:0000313" key="17">
    <source>
        <dbReference type="Proteomes" id="UP000659654"/>
    </source>
</evidence>
<keyword evidence="17" id="KW-1185">Reference proteome</keyword>
<keyword evidence="11 13" id="KW-0472">Membrane</keyword>
<comment type="function">
    <text evidence="12">Catalytic component of the signal peptidase complex (SPC) which catalyzes the cleavage of N-terminal signal sequences from nascent proteins as they are translocated into the lumen of the endoplasmic reticulum. Specifically cleaves N-terminal signal peptides that contain a hydrophobic alpha-helix (h-region) shorter than 18-20 amino acids.</text>
</comment>
<reference evidence="15" key="2">
    <citation type="submission" date="2020-09" db="EMBL/GenBank/DDBJ databases">
        <authorList>
            <person name="Kikuchi T."/>
        </authorList>
    </citation>
    <scope>NUCLEOTIDE SEQUENCE</scope>
    <source>
        <strain evidence="15">Ka4C1</strain>
    </source>
</reference>
<feature type="transmembrane region" description="Helical" evidence="13">
    <location>
        <begin position="23"/>
        <end position="41"/>
    </location>
</feature>
<evidence type="ECO:0000313" key="16">
    <source>
        <dbReference type="Proteomes" id="UP000095284"/>
    </source>
</evidence>
<evidence type="ECO:0000256" key="13">
    <source>
        <dbReference type="RuleBase" id="RU362047"/>
    </source>
</evidence>
<name>A0A1I7RVA2_BURXY</name>
<proteinExistence type="inferred from homology"/>
<reference evidence="18" key="1">
    <citation type="submission" date="2016-11" db="UniProtKB">
        <authorList>
            <consortium name="WormBaseParasite"/>
        </authorList>
    </citation>
    <scope>IDENTIFICATION</scope>
</reference>
<keyword evidence="10 13" id="KW-1133">Transmembrane helix</keyword>
<comment type="similarity">
    <text evidence="3 13">Belongs to the peptidase S26B family.</text>
</comment>
<evidence type="ECO:0000256" key="1">
    <source>
        <dbReference type="ARBA" id="ARBA00000677"/>
    </source>
</evidence>
<dbReference type="InterPro" id="IPR001733">
    <property type="entry name" value="Peptidase_S26B"/>
</dbReference>
<dbReference type="OrthoDB" id="10257561at2759"/>
<evidence type="ECO:0000259" key="14">
    <source>
        <dbReference type="Pfam" id="PF00717"/>
    </source>
</evidence>
<dbReference type="SUPFAM" id="SSF51306">
    <property type="entry name" value="LexA/Signal peptidase"/>
    <property type="match status" value="1"/>
</dbReference>
<keyword evidence="6 13" id="KW-0645">Protease</keyword>